<evidence type="ECO:0000256" key="2">
    <source>
        <dbReference type="ARBA" id="ARBA00023025"/>
    </source>
</evidence>
<dbReference type="CDD" id="cd16363">
    <property type="entry name" value="Col_Im_like"/>
    <property type="match status" value="1"/>
</dbReference>
<dbReference type="InterPro" id="IPR000290">
    <property type="entry name" value="Colicin_pyocin"/>
</dbReference>
<dbReference type="Proteomes" id="UP000050852">
    <property type="component" value="Unassembled WGS sequence"/>
</dbReference>
<proteinExistence type="inferred from homology"/>
<dbReference type="GO" id="GO:0030153">
    <property type="term" value="P:bacteriocin immunity"/>
    <property type="evidence" value="ECO:0007669"/>
    <property type="project" value="UniProtKB-KW"/>
</dbReference>
<evidence type="ECO:0000256" key="1">
    <source>
        <dbReference type="ARBA" id="ARBA00009346"/>
    </source>
</evidence>
<reference evidence="3 4" key="1">
    <citation type="submission" date="2015-02" db="EMBL/GenBank/DDBJ databases">
        <title>Two Pseudomonas sp. nov., isolated from raw milk.</title>
        <authorList>
            <person name="Wenning M."/>
            <person name="von Neubeck M."/>
            <person name="Huptas C."/>
            <person name="Scherer S."/>
        </authorList>
    </citation>
    <scope>NUCLEOTIDE SEQUENCE [LARGE SCALE GENOMIC DNA]</scope>
    <source>
        <strain evidence="3 4">DSM 29164</strain>
    </source>
</reference>
<dbReference type="InterPro" id="IPR035900">
    <property type="entry name" value="Colicin_E_sf"/>
</dbReference>
<dbReference type="Gene3D" id="1.10.1200.20">
    <property type="entry name" value="Colicin E immunity protein"/>
    <property type="match status" value="1"/>
</dbReference>
<evidence type="ECO:0000313" key="3">
    <source>
        <dbReference type="EMBL" id="KRP74390.1"/>
    </source>
</evidence>
<dbReference type="RefSeq" id="WP_057701749.1">
    <property type="nucleotide sequence ID" value="NZ_JAUKOF010000054.1"/>
</dbReference>
<organism evidence="3 4">
    <name type="scientific">Pseudomonas paralactis</name>
    <dbReference type="NCBI Taxonomy" id="1615673"/>
    <lineage>
        <taxon>Bacteria</taxon>
        <taxon>Pseudomonadati</taxon>
        <taxon>Pseudomonadota</taxon>
        <taxon>Gammaproteobacteria</taxon>
        <taxon>Pseudomonadales</taxon>
        <taxon>Pseudomonadaceae</taxon>
        <taxon>Pseudomonas</taxon>
    </lineage>
</organism>
<dbReference type="PATRIC" id="fig|1615673.3.peg.2087"/>
<comment type="caution">
    <text evidence="3">The sequence shown here is derived from an EMBL/GenBank/DDBJ whole genome shotgun (WGS) entry which is preliminary data.</text>
</comment>
<sequence length="84" mass="9842">MKISISEYTESEFLSFVISLCDSSVRTEEEDIEMVFEFERLTEHPDGADLIYYPRDDREDSPEGIVKEVKEWRANNGKSGFRIE</sequence>
<dbReference type="EMBL" id="JYLN01000002">
    <property type="protein sequence ID" value="KRP74390.1"/>
    <property type="molecule type" value="Genomic_DNA"/>
</dbReference>
<comment type="similarity">
    <text evidence="1">Belongs to the colicins ColE2/ColE8/ColE9 and pyocins S1/S2 family.</text>
</comment>
<dbReference type="SUPFAM" id="SSF47345">
    <property type="entry name" value="Colicin E immunity proteins"/>
    <property type="match status" value="1"/>
</dbReference>
<accession>A0A0R3AM94</accession>
<dbReference type="PRINTS" id="PR01299">
    <property type="entry name" value="PYOCIN"/>
</dbReference>
<dbReference type="AlphaFoldDB" id="A0A0R3AM94"/>
<dbReference type="Pfam" id="PF01320">
    <property type="entry name" value="Colicin_Pyocin"/>
    <property type="match status" value="1"/>
</dbReference>
<gene>
    <name evidence="3" type="ORF">TX23_05455</name>
</gene>
<keyword evidence="2" id="KW-0079">Bacteriocin immunity</keyword>
<dbReference type="GO" id="GO:0015643">
    <property type="term" value="F:toxic substance binding"/>
    <property type="evidence" value="ECO:0007669"/>
    <property type="project" value="InterPro"/>
</dbReference>
<name>A0A0R3AM94_9PSED</name>
<evidence type="ECO:0000313" key="4">
    <source>
        <dbReference type="Proteomes" id="UP000050852"/>
    </source>
</evidence>
<protein>
    <submittedName>
        <fullName evidence="3">Colicin immunity protein</fullName>
    </submittedName>
</protein>